<sequence>MLARKVKSQNNQLYIVLSVFVIVGVFIWWLAQTLNAQRVTTGSEARVRNNSRFPTIVRQPTIPNTFTCNKKCDPVTDSGCPTGFVCVDVNSAKRDFPPNYRCVQYLICPTECTYDRYGCNICYEVYDPVSGCVAK</sequence>
<gene>
    <name evidence="2" type="ORF">A2690_00890</name>
</gene>
<name>A0A1F7GAS9_9BACT</name>
<comment type="caution">
    <text evidence="2">The sequence shown here is derived from an EMBL/GenBank/DDBJ whole genome shotgun (WGS) entry which is preliminary data.</text>
</comment>
<keyword evidence="1" id="KW-0812">Transmembrane</keyword>
<keyword evidence="1" id="KW-1133">Transmembrane helix</keyword>
<reference evidence="2 3" key="1">
    <citation type="journal article" date="2016" name="Nat. Commun.">
        <title>Thousands of microbial genomes shed light on interconnected biogeochemical processes in an aquifer system.</title>
        <authorList>
            <person name="Anantharaman K."/>
            <person name="Brown C.T."/>
            <person name="Hug L.A."/>
            <person name="Sharon I."/>
            <person name="Castelle C.J."/>
            <person name="Probst A.J."/>
            <person name="Thomas B.C."/>
            <person name="Singh A."/>
            <person name="Wilkins M.J."/>
            <person name="Karaoz U."/>
            <person name="Brodie E.L."/>
            <person name="Williams K.H."/>
            <person name="Hubbard S.S."/>
            <person name="Banfield J.F."/>
        </authorList>
    </citation>
    <scope>NUCLEOTIDE SEQUENCE [LARGE SCALE GENOMIC DNA]</scope>
</reference>
<accession>A0A1F7GAS9</accession>
<organism evidence="2 3">
    <name type="scientific">Candidatus Roizmanbacteria bacterium RIFCSPHIGHO2_01_FULL_39_12b</name>
    <dbReference type="NCBI Taxonomy" id="1802030"/>
    <lineage>
        <taxon>Bacteria</taxon>
        <taxon>Candidatus Roizmaniibacteriota</taxon>
    </lineage>
</organism>
<dbReference type="EMBL" id="MFZF01000022">
    <property type="protein sequence ID" value="OGK15994.1"/>
    <property type="molecule type" value="Genomic_DNA"/>
</dbReference>
<keyword evidence="1" id="KW-0472">Membrane</keyword>
<evidence type="ECO:0000313" key="3">
    <source>
        <dbReference type="Proteomes" id="UP000178372"/>
    </source>
</evidence>
<evidence type="ECO:0000313" key="2">
    <source>
        <dbReference type="EMBL" id="OGK15994.1"/>
    </source>
</evidence>
<dbReference type="Proteomes" id="UP000178372">
    <property type="component" value="Unassembled WGS sequence"/>
</dbReference>
<proteinExistence type="predicted"/>
<protein>
    <submittedName>
        <fullName evidence="2">Uncharacterized protein</fullName>
    </submittedName>
</protein>
<feature type="transmembrane region" description="Helical" evidence="1">
    <location>
        <begin position="12"/>
        <end position="31"/>
    </location>
</feature>
<evidence type="ECO:0000256" key="1">
    <source>
        <dbReference type="SAM" id="Phobius"/>
    </source>
</evidence>
<dbReference type="AlphaFoldDB" id="A0A1F7GAS9"/>